<dbReference type="Proteomes" id="UP000054621">
    <property type="component" value="Unassembled WGS sequence"/>
</dbReference>
<dbReference type="Pfam" id="PF06414">
    <property type="entry name" value="Zeta_toxin"/>
    <property type="match status" value="1"/>
</dbReference>
<evidence type="ECO:0000259" key="3">
    <source>
        <dbReference type="Pfam" id="PF06414"/>
    </source>
</evidence>
<dbReference type="EMBL" id="LNYV01000001">
    <property type="protein sequence ID" value="KTD60613.1"/>
    <property type="molecule type" value="Genomic_DNA"/>
</dbReference>
<keyword evidence="2" id="KW-0067">ATP-binding</keyword>
<proteinExistence type="predicted"/>
<accession>A0A0W0YUP8</accession>
<dbReference type="Gene3D" id="3.40.50.300">
    <property type="entry name" value="P-loop containing nucleotide triphosphate hydrolases"/>
    <property type="match status" value="1"/>
</dbReference>
<evidence type="ECO:0000256" key="2">
    <source>
        <dbReference type="ARBA" id="ARBA00022840"/>
    </source>
</evidence>
<dbReference type="PATRIC" id="fig|28087.4.peg.75"/>
<evidence type="ECO:0000256" key="1">
    <source>
        <dbReference type="ARBA" id="ARBA00022741"/>
    </source>
</evidence>
<evidence type="ECO:0000313" key="5">
    <source>
        <dbReference type="Proteomes" id="UP000054621"/>
    </source>
</evidence>
<evidence type="ECO:0000313" key="4">
    <source>
        <dbReference type="EMBL" id="KTD60613.1"/>
    </source>
</evidence>
<name>A0A0W0YUP8_9GAMM</name>
<dbReference type="eggNOG" id="ENOG5030T2Q">
    <property type="taxonomic scope" value="Bacteria"/>
</dbReference>
<dbReference type="InterPro" id="IPR010488">
    <property type="entry name" value="Zeta_toxin_domain"/>
</dbReference>
<dbReference type="SUPFAM" id="SSF52540">
    <property type="entry name" value="P-loop containing nucleoside triphosphate hydrolases"/>
    <property type="match status" value="1"/>
</dbReference>
<gene>
    <name evidence="4" type="ORF">Lsai_0071</name>
</gene>
<dbReference type="GO" id="GO:0016301">
    <property type="term" value="F:kinase activity"/>
    <property type="evidence" value="ECO:0007669"/>
    <property type="project" value="InterPro"/>
</dbReference>
<dbReference type="InterPro" id="IPR027417">
    <property type="entry name" value="P-loop_NTPase"/>
</dbReference>
<protein>
    <submittedName>
        <fullName evidence="4">Coiled-coil protein</fullName>
    </submittedName>
</protein>
<keyword evidence="1" id="KW-0547">Nucleotide-binding</keyword>
<dbReference type="GO" id="GO:0005524">
    <property type="term" value="F:ATP binding"/>
    <property type="evidence" value="ECO:0007669"/>
    <property type="project" value="UniProtKB-KW"/>
</dbReference>
<feature type="domain" description="Zeta toxin" evidence="3">
    <location>
        <begin position="1067"/>
        <end position="1212"/>
    </location>
</feature>
<reference evidence="4 5" key="1">
    <citation type="submission" date="2015-11" db="EMBL/GenBank/DDBJ databases">
        <title>Genomic analysis of 38 Legionella species identifies large and diverse effector repertoires.</title>
        <authorList>
            <person name="Burstein D."/>
            <person name="Amaro F."/>
            <person name="Zusman T."/>
            <person name="Lifshitz Z."/>
            <person name="Cohen O."/>
            <person name="Gilbert J.A."/>
            <person name="Pupko T."/>
            <person name="Shuman H.A."/>
            <person name="Segal G."/>
        </authorList>
    </citation>
    <scope>NUCLEOTIDE SEQUENCE [LARGE SCALE GENOMIC DNA]</scope>
    <source>
        <strain evidence="4 5">Mt.St.Helens-4</strain>
    </source>
</reference>
<sequence length="1408" mass="161521">MTQIYTNKCVDFDLINKNELPGYEYQRTLRGAIELSATSYSKQQSRSGFIYQWDNIAPEIALVILQDAKKIGIDIQDEVRQTMGAEAFHQECLKSALEKLQNNPHYSLFLQKLALHITHKKSQELTFEHLKSLSINTIDQFNEVFIHFLSMQSKLANSFPDFNKIREEDDYEQFITFMTHEPLYESFLLSFTQYLATEFNQGRIKSEQVEAPKEIDNNSLLKFFSAISYDLCLKIPNKDLLKKNTLYVDLSESQLNYSVIDPYGKEINATINFSELDFALDKTISEEDLKKHLPAILQITSQCGHTGDISLHSTASLRDKGIAFLDSDLGARLFLSHLPAVDLVKDEGIKFSLYQWLNHGNLPRFKDLLAAGACQHYNQEIDIQIKQIKEIVGADEIFENEIETVGLLMKEMVILVAALEEDPHAKDEELDNKIIQLIMHLKSINEFYKSTPLWKLDETYPSTTGNFENFIKKVIFNSTNDKITQYVPDSKDKEKIWKLNLVDLVIGLVNDTHFVSVRDVENKKEHSFLTDESSLVIPPSIVFREQLKDKLTSSLKNDVHHYHTVRSYKNDKLHLTQAPLVFRGGHLTDSFPKTQFFAKKVTRIGEYPTDSHLLSGQENNLKKHEVRSGTATSLTATGVGTHTVTDKFDIALKFGGMNDIKILYIVRGKEAFQAQTFAEIMGKTELAEMAYTHLKPQDYVMAIIYNHNHEILDVIPGNLNGEIQGIGNQAKEILAAGIDFYNKHHDHSLLYKPSVKLPHFQAQTQKLTNPLPKKKSLFDLLHMHQMESESLVKKVPSSNSQGSVRISRSTRNGYKILAMDLLSPEVKEVQPLSKDLVLPEQPFPKPLNRLSEVRETALAYFNMRHILTLKGLSRWNTQERKLHETYNRIFQPNFMEGDLQDQLMHANIAHEEWLTDVLVPKMQTTLMLHLATRLITDYRVDIEDVNELAQQLFHNILKSNTKFHKLLDAWSEIYISLKETNTEQLCSKKAHERMEKLYPNLNQGSIAYQSRFNSCFIMEMNKIQKKLVNQTMAEFLDKNLDEFTKEIMLEEKPVYPLIDNHDFVFLGPAASGKSTISSRYIKKEDKKDYVSLATDDYRGIFMPFTEEFEKEETEQVYIRTQDSAYLISELVEERMQAKKEKRPNIIIDGVTYKPSQKALVAKNNNSLIICACLDDMSEVVKRSYERARQEESSSADKGRYVNTTSLIHMHKMASLSLLIHCDPNTTIEFYNTNVPRNTTPPLIATVDTHGEKTVTISHDKGSLMCLASFFNKARVNTGAKSDKHLFLKRLKQPEFQIDSLFAVTDYGFKIVLNGENKKPCFSVKKESNGQMVMEIIDPEQIKAKIKENKTEKILLQMLLLYAKFGNLKSVQKECLLHDDIDFVVDQLIDTYSTQDNNTGNVLLNSNSI</sequence>
<comment type="caution">
    <text evidence="4">The sequence shown here is derived from an EMBL/GenBank/DDBJ whole genome shotgun (WGS) entry which is preliminary data.</text>
</comment>
<organism evidence="4 5">
    <name type="scientific">Legionella sainthelensi</name>
    <dbReference type="NCBI Taxonomy" id="28087"/>
    <lineage>
        <taxon>Bacteria</taxon>
        <taxon>Pseudomonadati</taxon>
        <taxon>Pseudomonadota</taxon>
        <taxon>Gammaproteobacteria</taxon>
        <taxon>Legionellales</taxon>
        <taxon>Legionellaceae</taxon>
        <taxon>Legionella</taxon>
    </lineage>
</organism>
<dbReference type="OrthoDB" id="5649340at2"/>
<dbReference type="RefSeq" id="WP_027271151.1">
    <property type="nucleotide sequence ID" value="NZ_CAAAJE010000014.1"/>
</dbReference>
<dbReference type="STRING" id="28087.Lsai_0071"/>